<organism evidence="3 4">
    <name type="scientific">Rothia mucilaginosa (strain DY-18)</name>
    <name type="common">Stomatococcus mucilaginosus</name>
    <dbReference type="NCBI Taxonomy" id="680646"/>
    <lineage>
        <taxon>Bacteria</taxon>
        <taxon>Bacillati</taxon>
        <taxon>Actinomycetota</taxon>
        <taxon>Actinomycetes</taxon>
        <taxon>Micrococcales</taxon>
        <taxon>Micrococcaceae</taxon>
        <taxon>Rothia</taxon>
    </lineage>
</organism>
<protein>
    <submittedName>
        <fullName evidence="3">Uncharacterized protein</fullName>
    </submittedName>
</protein>
<feature type="compositionally biased region" description="Polar residues" evidence="1">
    <location>
        <begin position="58"/>
        <end position="86"/>
    </location>
</feature>
<keyword evidence="2" id="KW-1133">Transmembrane helix</keyword>
<evidence type="ECO:0000313" key="4">
    <source>
        <dbReference type="Proteomes" id="UP000001883"/>
    </source>
</evidence>
<reference evidence="3 4" key="2">
    <citation type="journal article" date="2010" name="J Osaka Dent Univ">
        <title>Isolation and identification of Rothia mucilaginosa from persistent apical periodontitis lesions.</title>
        <authorList>
            <person name="Yamane K."/>
            <person name="Yoshida M."/>
            <person name="Fujihira T."/>
            <person name="Baba T."/>
            <person name="Tsuji N."/>
            <person name="Hayashi H."/>
            <person name="Sugimori C."/>
            <person name="Yamanaka T."/>
            <person name="Mashimo C."/>
            <person name="Nambu T."/>
            <person name="Kawai H."/>
            <person name="Fukushima H."/>
        </authorList>
    </citation>
    <scope>NUCLEOTIDE SEQUENCE [LARGE SCALE GENOMIC DNA]</scope>
    <source>
        <strain evidence="3 4">DY-18</strain>
    </source>
</reference>
<feature type="compositionally biased region" description="Low complexity" evidence="1">
    <location>
        <begin position="1"/>
        <end position="15"/>
    </location>
</feature>
<keyword evidence="2" id="KW-0812">Transmembrane</keyword>
<feature type="transmembrane region" description="Helical" evidence="2">
    <location>
        <begin position="118"/>
        <end position="136"/>
    </location>
</feature>
<feature type="transmembrane region" description="Helical" evidence="2">
    <location>
        <begin position="321"/>
        <end position="343"/>
    </location>
</feature>
<feature type="transmembrane region" description="Helical" evidence="2">
    <location>
        <begin position="349"/>
        <end position="367"/>
    </location>
</feature>
<dbReference type="EMBL" id="AP011540">
    <property type="protein sequence ID" value="BAI65752.1"/>
    <property type="molecule type" value="Genomic_DNA"/>
</dbReference>
<feature type="transmembrane region" description="Helical" evidence="2">
    <location>
        <begin position="284"/>
        <end position="300"/>
    </location>
</feature>
<proteinExistence type="predicted"/>
<reference evidence="3 4" key="3">
    <citation type="journal article" date="2010" name="Sequencing">
        <title>Complete Genome Sequence of Rothia mucilaginosa DY-18: A Clinical Isolate with Dense Meshwork-Like Structures from a Persistent Apical Periodontitis Lesion.</title>
        <authorList>
            <person name="Yamane K."/>
            <person name="Nambu T."/>
            <person name="Yamanaka T."/>
            <person name="Mashimo C."/>
            <person name="Sugimori C."/>
            <person name="Leung K.-P."/>
            <person name="Fukushima H."/>
        </authorList>
    </citation>
    <scope>NUCLEOTIDE SEQUENCE [LARGE SCALE GENOMIC DNA]</scope>
    <source>
        <strain evidence="3 4">DY-18</strain>
    </source>
</reference>
<reference evidence="4" key="1">
    <citation type="submission" date="2009-07" db="EMBL/GenBank/DDBJ databases">
        <title>Complete genome sequence of Rothia mucilaginosa DJ.</title>
        <authorList>
            <person name="Yamane K."/>
            <person name="Nambu T."/>
            <person name="Mashimo C."/>
            <person name="Sugimori C."/>
            <person name="Yamanaka T."/>
            <person name="Leung K."/>
            <person name="Fukushima H."/>
        </authorList>
    </citation>
    <scope>NUCLEOTIDE SEQUENCE [LARGE SCALE GENOMIC DNA]</scope>
    <source>
        <strain evidence="4">DY-18</strain>
    </source>
</reference>
<name>D2NQ34_ROTMD</name>
<sequence length="393" mass="42039">MNPLSALLPPSKSLSMRTPTQSPVSSKRKSAESSHQANPLMVSPSANTSRTLRRARNTGHTSPSLPVTMNSTSASSALKRSKSNPTPRRKDPTVSFIGDFIIGFFGEALASSPTLQRVCLWILFSISILLMLVPVMTGEYAWSILSISIMLFSVVTIDGTHEQCVKNTKNGGAYHYFLLTVGTFCVAAIALLAALSLAGVPPVASTPQVDGINFAPWYVAASALVLLLFFYNAAQPNEEIPNLYRMERINRYVRTVVLGVSALMVLFCLLIPVVSFAAAGYEPVGVSVVLCLVPVFLIFVRRSLFKLWAATFKEGAAGYGVLRGFCVTLVGLGGCLAAARLAVDVVQSGSGLSLVYVVPVIASYLLAKRYLTVGVAIPEKEDEEDPEAEPAAS</sequence>
<evidence type="ECO:0000313" key="3">
    <source>
        <dbReference type="EMBL" id="BAI65752.1"/>
    </source>
</evidence>
<feature type="transmembrane region" description="Helical" evidence="2">
    <location>
        <begin position="255"/>
        <end position="278"/>
    </location>
</feature>
<feature type="region of interest" description="Disordered" evidence="1">
    <location>
        <begin position="1"/>
        <end position="90"/>
    </location>
</feature>
<feature type="transmembrane region" description="Helical" evidence="2">
    <location>
        <begin position="215"/>
        <end position="234"/>
    </location>
</feature>
<feature type="transmembrane region" description="Helical" evidence="2">
    <location>
        <begin position="173"/>
        <end position="195"/>
    </location>
</feature>
<dbReference type="AlphaFoldDB" id="D2NQ34"/>
<gene>
    <name evidence="3" type="ordered locus">RMDY18_19200</name>
</gene>
<feature type="compositionally biased region" description="Polar residues" evidence="1">
    <location>
        <begin position="16"/>
        <end position="25"/>
    </location>
</feature>
<dbReference type="KEGG" id="rmu:RMDY18_19200"/>
<evidence type="ECO:0000256" key="1">
    <source>
        <dbReference type="SAM" id="MobiDB-lite"/>
    </source>
</evidence>
<dbReference type="Proteomes" id="UP000001883">
    <property type="component" value="Chromosome"/>
</dbReference>
<evidence type="ECO:0000256" key="2">
    <source>
        <dbReference type="SAM" id="Phobius"/>
    </source>
</evidence>
<feature type="transmembrane region" description="Helical" evidence="2">
    <location>
        <begin position="142"/>
        <end position="161"/>
    </location>
</feature>
<accession>D2NQ34</accession>
<keyword evidence="2" id="KW-0472">Membrane</keyword>
<keyword evidence="4" id="KW-1185">Reference proteome</keyword>
<dbReference type="HOGENOM" id="CLU_058996_0_0_11"/>